<keyword evidence="3" id="KW-0862">Zinc</keyword>
<dbReference type="GO" id="GO:0008270">
    <property type="term" value="F:zinc ion binding"/>
    <property type="evidence" value="ECO:0007669"/>
    <property type="project" value="UniProtKB-KW"/>
</dbReference>
<dbReference type="Proteomes" id="UP000298416">
    <property type="component" value="Unassembled WGS sequence"/>
</dbReference>
<dbReference type="InterPro" id="IPR001841">
    <property type="entry name" value="Znf_RING"/>
</dbReference>
<dbReference type="InterPro" id="IPR013083">
    <property type="entry name" value="Znf_RING/FYVE/PHD"/>
</dbReference>
<comment type="caution">
    <text evidence="6">The sequence shown here is derived from an EMBL/GenBank/DDBJ whole genome shotgun (WGS) entry which is preliminary data.</text>
</comment>
<dbReference type="SUPFAM" id="SSF57850">
    <property type="entry name" value="RING/U-box"/>
    <property type="match status" value="1"/>
</dbReference>
<name>A0A8X8WCI2_SALSN</name>
<evidence type="ECO:0000256" key="1">
    <source>
        <dbReference type="ARBA" id="ARBA00022723"/>
    </source>
</evidence>
<organism evidence="6">
    <name type="scientific">Salvia splendens</name>
    <name type="common">Scarlet sage</name>
    <dbReference type="NCBI Taxonomy" id="180675"/>
    <lineage>
        <taxon>Eukaryota</taxon>
        <taxon>Viridiplantae</taxon>
        <taxon>Streptophyta</taxon>
        <taxon>Embryophyta</taxon>
        <taxon>Tracheophyta</taxon>
        <taxon>Spermatophyta</taxon>
        <taxon>Magnoliopsida</taxon>
        <taxon>eudicotyledons</taxon>
        <taxon>Gunneridae</taxon>
        <taxon>Pentapetalae</taxon>
        <taxon>asterids</taxon>
        <taxon>lamiids</taxon>
        <taxon>Lamiales</taxon>
        <taxon>Lamiaceae</taxon>
        <taxon>Nepetoideae</taxon>
        <taxon>Mentheae</taxon>
        <taxon>Salviinae</taxon>
        <taxon>Salvia</taxon>
        <taxon>Salvia subgen. Calosphace</taxon>
        <taxon>core Calosphace</taxon>
    </lineage>
</organism>
<gene>
    <name evidence="6" type="ORF">SASPL_146366</name>
</gene>
<dbReference type="CDD" id="cd16649">
    <property type="entry name" value="mRING-HC-C3HC5_CGRF1-like"/>
    <property type="match status" value="1"/>
</dbReference>
<keyword evidence="1" id="KW-0479">Metal-binding</keyword>
<keyword evidence="7" id="KW-1185">Reference proteome</keyword>
<reference evidence="6" key="2">
    <citation type="submission" date="2020-08" db="EMBL/GenBank/DDBJ databases">
        <title>Plant Genome Project.</title>
        <authorList>
            <person name="Zhang R.-G."/>
        </authorList>
    </citation>
    <scope>NUCLEOTIDE SEQUENCE</scope>
    <source>
        <strain evidence="6">Huo1</strain>
        <tissue evidence="6">Leaf</tissue>
    </source>
</reference>
<keyword evidence="2 4" id="KW-0863">Zinc-finger</keyword>
<feature type="domain" description="RING-type" evidence="5">
    <location>
        <begin position="255"/>
        <end position="293"/>
    </location>
</feature>
<accession>A0A8X8WCI2</accession>
<dbReference type="GO" id="GO:0043067">
    <property type="term" value="P:regulation of programmed cell death"/>
    <property type="evidence" value="ECO:0007669"/>
    <property type="project" value="TreeGrafter"/>
</dbReference>
<proteinExistence type="predicted"/>
<dbReference type="EMBL" id="PNBA02000018">
    <property type="protein sequence ID" value="KAG6392155.1"/>
    <property type="molecule type" value="Genomic_DNA"/>
</dbReference>
<evidence type="ECO:0000256" key="2">
    <source>
        <dbReference type="ARBA" id="ARBA00022771"/>
    </source>
</evidence>
<protein>
    <recommendedName>
        <fullName evidence="5">RING-type domain-containing protein</fullName>
    </recommendedName>
</protein>
<dbReference type="PIRSF" id="PIRSF036836">
    <property type="entry name" value="RNase_bind_SBP1"/>
    <property type="match status" value="1"/>
</dbReference>
<evidence type="ECO:0000256" key="3">
    <source>
        <dbReference type="ARBA" id="ARBA00022833"/>
    </source>
</evidence>
<dbReference type="PANTHER" id="PTHR42647:SF55">
    <property type="entry name" value="BOI-RELATED E3 UBIQUITIN-PROTEIN LIGASE 1"/>
    <property type="match status" value="1"/>
</dbReference>
<sequence>MAVEARHLNLFSTQLIQDRCVALRFTDLIREVMMNAYNSQFLGVPSAAALPENQFYYPSAAAKTSVNTDSGVTYNNIAAPARKRSRDADSFNQFQNFAAQKATLAGDEIMPGIQQYQYEIDAIISQHTKKIRYELESRQKLQARVLAAAIGEGVMKKLKEKDEQIQRMAKLNLVLQERVKSLYVENQLWRDLAQSNEATANSLRTDLEQVLHHVGNGGGEQHLSAVDVADEESCCGSRSVDAEEYDDGNSGERRCRLCGEREASVLLLPCRHLCLCSACGSGSQQLQSCPVCNFSMTATLHVNMS</sequence>
<dbReference type="Pfam" id="PF13920">
    <property type="entry name" value="zf-C3HC4_3"/>
    <property type="match status" value="1"/>
</dbReference>
<dbReference type="PROSITE" id="PS50089">
    <property type="entry name" value="ZF_RING_2"/>
    <property type="match status" value="1"/>
</dbReference>
<evidence type="ECO:0000313" key="7">
    <source>
        <dbReference type="Proteomes" id="UP000298416"/>
    </source>
</evidence>
<dbReference type="GO" id="GO:0004842">
    <property type="term" value="F:ubiquitin-protein transferase activity"/>
    <property type="evidence" value="ECO:0007669"/>
    <property type="project" value="TreeGrafter"/>
</dbReference>
<dbReference type="PANTHER" id="PTHR42647">
    <property type="entry name" value="SBP (S-RIBONUCLEASE BINDING PROTEIN) FAMILY PROTEIN"/>
    <property type="match status" value="1"/>
</dbReference>
<reference evidence="6" key="1">
    <citation type="submission" date="2018-01" db="EMBL/GenBank/DDBJ databases">
        <authorList>
            <person name="Mao J.F."/>
        </authorList>
    </citation>
    <scope>NUCLEOTIDE SEQUENCE</scope>
    <source>
        <strain evidence="6">Huo1</strain>
        <tissue evidence="6">Leaf</tissue>
    </source>
</reference>
<dbReference type="Gene3D" id="3.30.40.10">
    <property type="entry name" value="Zinc/RING finger domain, C3HC4 (zinc finger)"/>
    <property type="match status" value="1"/>
</dbReference>
<evidence type="ECO:0000313" key="6">
    <source>
        <dbReference type="EMBL" id="KAG6392155.1"/>
    </source>
</evidence>
<dbReference type="AlphaFoldDB" id="A0A8X8WCI2"/>
<evidence type="ECO:0000259" key="5">
    <source>
        <dbReference type="PROSITE" id="PS50089"/>
    </source>
</evidence>
<evidence type="ECO:0000256" key="4">
    <source>
        <dbReference type="PROSITE-ProRule" id="PRU00175"/>
    </source>
</evidence>